<protein>
    <submittedName>
        <fullName evidence="1">Uncharacterized protein</fullName>
    </submittedName>
</protein>
<dbReference type="EMBL" id="BSNF01000008">
    <property type="protein sequence ID" value="GLQ07511.1"/>
    <property type="molecule type" value="Genomic_DNA"/>
</dbReference>
<keyword evidence="2" id="KW-1185">Reference proteome</keyword>
<sequence>MKSELEIVDLAGLDLTARAEAGAVLALRHPVTEAVLPVQIRLKGQDSETFRAILRQQIDAQLASGAENLSAAELEKNLIRRLAALTMGWDNVILRGEAVPFSVRAAEALYSEHVWVREQVARFVEDRSRFFTE</sequence>
<name>A0ABQ5UAD0_9PROT</name>
<dbReference type="Proteomes" id="UP001161409">
    <property type="component" value="Unassembled WGS sequence"/>
</dbReference>
<gene>
    <name evidence="1" type="ORF">GCM10007924_27320</name>
</gene>
<proteinExistence type="predicted"/>
<accession>A0ABQ5UAD0</accession>
<comment type="caution">
    <text evidence="1">The sequence shown here is derived from an EMBL/GenBank/DDBJ whole genome shotgun (WGS) entry which is preliminary data.</text>
</comment>
<reference evidence="1" key="1">
    <citation type="journal article" date="2014" name="Int. J. Syst. Evol. Microbiol.">
        <title>Complete genome of a new Firmicutes species belonging to the dominant human colonic microbiota ('Ruminococcus bicirculans') reveals two chromosomes and a selective capacity to utilize plant glucans.</title>
        <authorList>
            <consortium name="NISC Comparative Sequencing Program"/>
            <person name="Wegmann U."/>
            <person name="Louis P."/>
            <person name="Goesmann A."/>
            <person name="Henrissat B."/>
            <person name="Duncan S.H."/>
            <person name="Flint H.J."/>
        </authorList>
    </citation>
    <scope>NUCLEOTIDE SEQUENCE</scope>
    <source>
        <strain evidence="1">NBRC 103408</strain>
    </source>
</reference>
<reference evidence="1" key="2">
    <citation type="submission" date="2023-01" db="EMBL/GenBank/DDBJ databases">
        <title>Draft genome sequence of Sneathiella chinensis strain NBRC 103408.</title>
        <authorList>
            <person name="Sun Q."/>
            <person name="Mori K."/>
        </authorList>
    </citation>
    <scope>NUCLEOTIDE SEQUENCE</scope>
    <source>
        <strain evidence="1">NBRC 103408</strain>
    </source>
</reference>
<evidence type="ECO:0000313" key="2">
    <source>
        <dbReference type="Proteomes" id="UP001161409"/>
    </source>
</evidence>
<evidence type="ECO:0000313" key="1">
    <source>
        <dbReference type="EMBL" id="GLQ07511.1"/>
    </source>
</evidence>
<dbReference type="RefSeq" id="WP_169561578.1">
    <property type="nucleotide sequence ID" value="NZ_BSNF01000008.1"/>
</dbReference>
<organism evidence="1 2">
    <name type="scientific">Sneathiella chinensis</name>
    <dbReference type="NCBI Taxonomy" id="349750"/>
    <lineage>
        <taxon>Bacteria</taxon>
        <taxon>Pseudomonadati</taxon>
        <taxon>Pseudomonadota</taxon>
        <taxon>Alphaproteobacteria</taxon>
        <taxon>Sneathiellales</taxon>
        <taxon>Sneathiellaceae</taxon>
        <taxon>Sneathiella</taxon>
    </lineage>
</organism>